<reference evidence="2 3" key="1">
    <citation type="submission" date="2021-06" db="EMBL/GenBank/DDBJ databases">
        <authorList>
            <person name="Kallberg Y."/>
            <person name="Tangrot J."/>
            <person name="Rosling A."/>
        </authorList>
    </citation>
    <scope>NUCLEOTIDE SEQUENCE [LARGE SCALE GENOMIC DNA]</scope>
    <source>
        <strain evidence="2 3">120-4 pot B 10/14</strain>
    </source>
</reference>
<protein>
    <submittedName>
        <fullName evidence="2">10942_t:CDS:1</fullName>
    </submittedName>
</protein>
<organism evidence="2 3">
    <name type="scientific">Gigaspora margarita</name>
    <dbReference type="NCBI Taxonomy" id="4874"/>
    <lineage>
        <taxon>Eukaryota</taxon>
        <taxon>Fungi</taxon>
        <taxon>Fungi incertae sedis</taxon>
        <taxon>Mucoromycota</taxon>
        <taxon>Glomeromycotina</taxon>
        <taxon>Glomeromycetes</taxon>
        <taxon>Diversisporales</taxon>
        <taxon>Gigasporaceae</taxon>
        <taxon>Gigaspora</taxon>
    </lineage>
</organism>
<proteinExistence type="predicted"/>
<comment type="caution">
    <text evidence="2">The sequence shown here is derived from an EMBL/GenBank/DDBJ whole genome shotgun (WGS) entry which is preliminary data.</text>
</comment>
<dbReference type="EMBL" id="CAJVQB010000040">
    <property type="protein sequence ID" value="CAG8460394.1"/>
    <property type="molecule type" value="Genomic_DNA"/>
</dbReference>
<evidence type="ECO:0000313" key="3">
    <source>
        <dbReference type="Proteomes" id="UP000789901"/>
    </source>
</evidence>
<gene>
    <name evidence="2" type="ORF">GMARGA_LOCUS275</name>
</gene>
<feature type="compositionally biased region" description="Polar residues" evidence="1">
    <location>
        <begin position="1"/>
        <end position="21"/>
    </location>
</feature>
<name>A0ABN7U3H3_GIGMA</name>
<accession>A0ABN7U3H3</accession>
<keyword evidence="3" id="KW-1185">Reference proteome</keyword>
<feature type="region of interest" description="Disordered" evidence="1">
    <location>
        <begin position="1"/>
        <end position="30"/>
    </location>
</feature>
<evidence type="ECO:0000256" key="1">
    <source>
        <dbReference type="SAM" id="MobiDB-lite"/>
    </source>
</evidence>
<dbReference type="Proteomes" id="UP000789901">
    <property type="component" value="Unassembled WGS sequence"/>
</dbReference>
<evidence type="ECO:0000313" key="2">
    <source>
        <dbReference type="EMBL" id="CAG8460394.1"/>
    </source>
</evidence>
<sequence length="87" mass="10228">MNSNQKLLQQSGALKTISNNTKQKKREEARAGQIRRNLSFYRKVIVKEFLVGKRSKVAFIELWPKNARREEFVENSWGIQFENGKMV</sequence>